<dbReference type="InterPro" id="IPR011992">
    <property type="entry name" value="EF-hand-dom_pair"/>
</dbReference>
<dbReference type="GO" id="GO:0005509">
    <property type="term" value="F:calcium ion binding"/>
    <property type="evidence" value="ECO:0007669"/>
    <property type="project" value="InterPro"/>
</dbReference>
<dbReference type="PROSITE" id="PS50222">
    <property type="entry name" value="EF_HAND_2"/>
    <property type="match status" value="2"/>
</dbReference>
<protein>
    <recommendedName>
        <fullName evidence="4">EF-hand domain-containing protein</fullName>
    </recommendedName>
</protein>
<evidence type="ECO:0000313" key="5">
    <source>
        <dbReference type="EMBL" id="PAN43260.1"/>
    </source>
</evidence>
<name>A0A2S3IF14_9POAL</name>
<dbReference type="EMBL" id="CM008053">
    <property type="protein sequence ID" value="PAN43260.1"/>
    <property type="molecule type" value="Genomic_DNA"/>
</dbReference>
<dbReference type="InterPro" id="IPR039647">
    <property type="entry name" value="EF_hand_pair_protein_CML-like"/>
</dbReference>
<evidence type="ECO:0000256" key="3">
    <source>
        <dbReference type="ARBA" id="ARBA00022837"/>
    </source>
</evidence>
<evidence type="ECO:0000256" key="2">
    <source>
        <dbReference type="ARBA" id="ARBA00022737"/>
    </source>
</evidence>
<keyword evidence="1" id="KW-0479">Metal-binding</keyword>
<accession>A0A2S3IF14</accession>
<dbReference type="AlphaFoldDB" id="A0A2S3IF14"/>
<dbReference type="InterPro" id="IPR018247">
    <property type="entry name" value="EF_Hand_1_Ca_BS"/>
</dbReference>
<keyword evidence="2" id="KW-0677">Repeat</keyword>
<keyword evidence="3" id="KW-0106">Calcium</keyword>
<dbReference type="FunFam" id="1.10.238.10:FF:000302">
    <property type="entry name" value="Probable calcium-binding protein CML46"/>
    <property type="match status" value="1"/>
</dbReference>
<reference evidence="5" key="1">
    <citation type="submission" date="2018-04" db="EMBL/GenBank/DDBJ databases">
        <title>WGS assembly of Panicum hallii.</title>
        <authorList>
            <person name="Lovell J."/>
            <person name="Jenkins J."/>
            <person name="Lowry D."/>
            <person name="Mamidi S."/>
            <person name="Sreedasyam A."/>
            <person name="Weng X."/>
            <person name="Barry K."/>
            <person name="Bonette J."/>
            <person name="Campitelli B."/>
            <person name="Daum C."/>
            <person name="Gordon S."/>
            <person name="Gould B."/>
            <person name="Lipzen A."/>
            <person name="Macqueen A."/>
            <person name="Palacio-Mejia J."/>
            <person name="Plott C."/>
            <person name="Shakirov E."/>
            <person name="Shu S."/>
            <person name="Yoshinaga Y."/>
            <person name="Zane M."/>
            <person name="Rokhsar D."/>
            <person name="Grimwood J."/>
            <person name="Schmutz J."/>
            <person name="Juenger T."/>
        </authorList>
    </citation>
    <scope>NUCLEOTIDE SEQUENCE [LARGE SCALE GENOMIC DNA]</scope>
    <source>
        <strain evidence="5">FIL2</strain>
    </source>
</reference>
<evidence type="ECO:0000256" key="1">
    <source>
        <dbReference type="ARBA" id="ARBA00022723"/>
    </source>
</evidence>
<evidence type="ECO:0000259" key="4">
    <source>
        <dbReference type="PROSITE" id="PS50222"/>
    </source>
</evidence>
<organism evidence="5">
    <name type="scientific">Panicum hallii</name>
    <dbReference type="NCBI Taxonomy" id="206008"/>
    <lineage>
        <taxon>Eukaryota</taxon>
        <taxon>Viridiplantae</taxon>
        <taxon>Streptophyta</taxon>
        <taxon>Embryophyta</taxon>
        <taxon>Tracheophyta</taxon>
        <taxon>Spermatophyta</taxon>
        <taxon>Magnoliopsida</taxon>
        <taxon>Liliopsida</taxon>
        <taxon>Poales</taxon>
        <taxon>Poaceae</taxon>
        <taxon>PACMAD clade</taxon>
        <taxon>Panicoideae</taxon>
        <taxon>Panicodae</taxon>
        <taxon>Paniceae</taxon>
        <taxon>Panicinae</taxon>
        <taxon>Panicum</taxon>
        <taxon>Panicum sect. Panicum</taxon>
    </lineage>
</organism>
<feature type="domain" description="EF-hand" evidence="4">
    <location>
        <begin position="163"/>
        <end position="197"/>
    </location>
</feature>
<dbReference type="Pfam" id="PF13499">
    <property type="entry name" value="EF-hand_7"/>
    <property type="match status" value="1"/>
</dbReference>
<dbReference type="CDD" id="cd00051">
    <property type="entry name" value="EFh"/>
    <property type="match status" value="1"/>
</dbReference>
<dbReference type="Gramene" id="PAN43260">
    <property type="protein sequence ID" value="PAN43260"/>
    <property type="gene ID" value="PAHAL_8G223900"/>
</dbReference>
<dbReference type="SUPFAM" id="SSF47473">
    <property type="entry name" value="EF-hand"/>
    <property type="match status" value="1"/>
</dbReference>
<dbReference type="Proteomes" id="UP000243499">
    <property type="component" value="Chromosome 8"/>
</dbReference>
<proteinExistence type="predicted"/>
<dbReference type="SMART" id="SM00054">
    <property type="entry name" value="EFh"/>
    <property type="match status" value="2"/>
</dbReference>
<gene>
    <name evidence="5" type="ORF">PAHAL_8G223900</name>
</gene>
<dbReference type="PANTHER" id="PTHR10891">
    <property type="entry name" value="EF-HAND CALCIUM-BINDING DOMAIN CONTAINING PROTEIN"/>
    <property type="match status" value="1"/>
</dbReference>
<feature type="domain" description="EF-hand" evidence="4">
    <location>
        <begin position="125"/>
        <end position="160"/>
    </location>
</feature>
<sequence>METKLAATATSQYLEPVLQEPCGIILFLQFLTWCISMFNMFLPSSCQSSSCNCSPAAKAAPESVLTEREVIKTRSKNKDDDMELAHEDINTMMRNIGLDFDQENSMVCKCIGNDSIAQIFDEDEPSLQEVWQAFLVFDHNNDGYIDASDLERVLRSLGLGEGVGVDECEQMIAKYDVNKDRRIDIAEFTKVLEAGIC</sequence>
<dbReference type="Gene3D" id="1.10.238.10">
    <property type="entry name" value="EF-hand"/>
    <property type="match status" value="1"/>
</dbReference>
<dbReference type="InterPro" id="IPR002048">
    <property type="entry name" value="EF_hand_dom"/>
</dbReference>
<dbReference type="PROSITE" id="PS00018">
    <property type="entry name" value="EF_HAND_1"/>
    <property type="match status" value="2"/>
</dbReference>